<dbReference type="AlphaFoldDB" id="A2D9R0"/>
<dbReference type="Gene3D" id="2.130.10.10">
    <property type="entry name" value="YVTN repeat-like/Quinoprotein amine dehydrogenase"/>
    <property type="match status" value="1"/>
</dbReference>
<accession>A2D9R0</accession>
<reference evidence="1" key="2">
    <citation type="journal article" date="2007" name="Science">
        <title>Draft genome sequence of the sexually transmitted pathogen Trichomonas vaginalis.</title>
        <authorList>
            <person name="Carlton J.M."/>
            <person name="Hirt R.P."/>
            <person name="Silva J.C."/>
            <person name="Delcher A.L."/>
            <person name="Schatz M."/>
            <person name="Zhao Q."/>
            <person name="Wortman J.R."/>
            <person name="Bidwell S.L."/>
            <person name="Alsmark U.C.M."/>
            <person name="Besteiro S."/>
            <person name="Sicheritz-Ponten T."/>
            <person name="Noel C.J."/>
            <person name="Dacks J.B."/>
            <person name="Foster P.G."/>
            <person name="Simillion C."/>
            <person name="Van de Peer Y."/>
            <person name="Miranda-Saavedra D."/>
            <person name="Barton G.J."/>
            <person name="Westrop G.D."/>
            <person name="Mueller S."/>
            <person name="Dessi D."/>
            <person name="Fiori P.L."/>
            <person name="Ren Q."/>
            <person name="Paulsen I."/>
            <person name="Zhang H."/>
            <person name="Bastida-Corcuera F.D."/>
            <person name="Simoes-Barbosa A."/>
            <person name="Brown M.T."/>
            <person name="Hayes R.D."/>
            <person name="Mukherjee M."/>
            <person name="Okumura C.Y."/>
            <person name="Schneider R."/>
            <person name="Smith A.J."/>
            <person name="Vanacova S."/>
            <person name="Villalvazo M."/>
            <person name="Haas B.J."/>
            <person name="Pertea M."/>
            <person name="Feldblyum T.V."/>
            <person name="Utterback T.R."/>
            <person name="Shu C.L."/>
            <person name="Osoegawa K."/>
            <person name="de Jong P.J."/>
            <person name="Hrdy I."/>
            <person name="Horvathova L."/>
            <person name="Zubacova Z."/>
            <person name="Dolezal P."/>
            <person name="Malik S.B."/>
            <person name="Logsdon J.M. Jr."/>
            <person name="Henze K."/>
            <person name="Gupta A."/>
            <person name="Wang C.C."/>
            <person name="Dunne R.L."/>
            <person name="Upcroft J.A."/>
            <person name="Upcroft P."/>
            <person name="White O."/>
            <person name="Salzberg S.L."/>
            <person name="Tang P."/>
            <person name="Chiu C.-H."/>
            <person name="Lee Y.-S."/>
            <person name="Embley T.M."/>
            <person name="Coombs G.H."/>
            <person name="Mottram J.C."/>
            <person name="Tachezy J."/>
            <person name="Fraser-Liggett C.M."/>
            <person name="Johnson P.J."/>
        </authorList>
    </citation>
    <scope>NUCLEOTIDE SEQUENCE [LARGE SCALE GENOMIC DNA]</scope>
    <source>
        <strain evidence="1">G3</strain>
    </source>
</reference>
<dbReference type="InterPro" id="IPR039694">
    <property type="entry name" value="WDR11"/>
</dbReference>
<evidence type="ECO:0000313" key="2">
    <source>
        <dbReference type="Proteomes" id="UP000001542"/>
    </source>
</evidence>
<dbReference type="InterPro" id="IPR036322">
    <property type="entry name" value="WD40_repeat_dom_sf"/>
</dbReference>
<reference evidence="1" key="1">
    <citation type="submission" date="2006-10" db="EMBL/GenBank/DDBJ databases">
        <authorList>
            <person name="Amadeo P."/>
            <person name="Zhao Q."/>
            <person name="Wortman J."/>
            <person name="Fraser-Liggett C."/>
            <person name="Carlton J."/>
        </authorList>
    </citation>
    <scope>NUCLEOTIDE SEQUENCE</scope>
    <source>
        <strain evidence="1">G3</strain>
    </source>
</reference>
<dbReference type="GO" id="GO:0031145">
    <property type="term" value="P:anaphase-promoting complex-dependent catabolic process"/>
    <property type="evidence" value="ECO:0000318"/>
    <property type="project" value="GO_Central"/>
</dbReference>
<dbReference type="SUPFAM" id="SSF50978">
    <property type="entry name" value="WD40 repeat-like"/>
    <property type="match status" value="2"/>
</dbReference>
<gene>
    <name evidence="1" type="ORF">TVAG_076630</name>
</gene>
<organism evidence="1 2">
    <name type="scientific">Trichomonas vaginalis (strain ATCC PRA-98 / G3)</name>
    <dbReference type="NCBI Taxonomy" id="412133"/>
    <lineage>
        <taxon>Eukaryota</taxon>
        <taxon>Metamonada</taxon>
        <taxon>Parabasalia</taxon>
        <taxon>Trichomonadida</taxon>
        <taxon>Trichomonadidae</taxon>
        <taxon>Trichomonas</taxon>
    </lineage>
</organism>
<dbReference type="KEGG" id="tva:5468475"/>
<dbReference type="GO" id="GO:1905786">
    <property type="term" value="P:positive regulation of anaphase-promoting complex-dependent catabolic process"/>
    <property type="evidence" value="ECO:0000318"/>
    <property type="project" value="GO_Central"/>
</dbReference>
<dbReference type="VEuPathDB" id="TrichDB:TVAGG3_0292180"/>
<evidence type="ECO:0000313" key="1">
    <source>
        <dbReference type="EMBL" id="EAY22916.1"/>
    </source>
</evidence>
<keyword evidence="2" id="KW-1185">Reference proteome</keyword>
<dbReference type="OrthoDB" id="4096at2759"/>
<dbReference type="GO" id="GO:1990757">
    <property type="term" value="F:ubiquitin ligase activator activity"/>
    <property type="evidence" value="ECO:0000318"/>
    <property type="project" value="GO_Central"/>
</dbReference>
<protein>
    <submittedName>
        <fullName evidence="1">Uncharacterized protein</fullName>
    </submittedName>
</protein>
<sequence length="902" mass="102383">MIADTIIPQFPPAYVKENGRTIDWGIGNLIAYASGCVVHLSDVDGDKLQRMCSIEVAPYPVTCISLHPTRRILAVGDNNSRTFLWDLDSRRFFASAKSSVPGDKALSLCWKDDILMILYESQRLIGLKCVSSTSSELYRNFELLWEVELSNYFTNISVDPHYHLFLLLSGPKSIFSIYKSIRAEKCPVPYFETIQLTNPDEIQDAQWSLHLPGYIFIILRGEIMFFHMESKSIMPIITQKSTSSGFSFIVQFQNDYSHLITFHKSGAISVFENKKFFTFVLKYDFQPKLLNGIAVAAANSNLRDDIIALYYPQLGLALLDLNSFKIKTVNPIYPANITCFDCDGVGYAYGTSDGFIIFGNCFDVDELNRYSVGEGSVQYVSFDAKHRRIYWQTSKEVGVVNLTDKKIITYQSRIGTSALRCFGSHAGAFIVQRDARALGIFINDKERPLLLTSDAFDIAVDESKSNLTNGRFAVLMKNQFIRFFTYSPSGITEDKDGLKPRNIDSDAITFAINGCNFVTGFSNGLLLFYNQETKSIRRVITGFFNLRKLKFVGNYLYGLANQSTLFEINDKDDNPRICQHPVLNFCTINEEVILVKMDDKVVRFLNIADWKPVHYMSKFIHLPTAAENLKLFIERRRKGEGLEYITEDARDVWQVFNGKQSLRLSSLAGIGKPGFYEDLTCELLERAGINNPEGLNVKFRAYLFSNRFEEAAAIISGDDPNEPGYLYKVTFSALLINVKKDIDDQTIAHLKMCATALMSSQKYYDAAVLFRVARLDRMAVDYLLSEEQIELALRFIRSVLDGEEKKSAVFKYGANRYNKGYVQPSLPFFAGAEEYHAVLAAMYQIGLVTDAYFLLQKLKETGRLKSLSENQRKLVPNMPPLEECINNIEVQFAEILKKLNLE</sequence>
<dbReference type="InterPro" id="IPR015943">
    <property type="entry name" value="WD40/YVTN_repeat-like_dom_sf"/>
</dbReference>
<name>A2D9R0_TRIV3</name>
<dbReference type="InParanoid" id="A2D9R0"/>
<dbReference type="STRING" id="5722.A2D9R0"/>
<dbReference type="EMBL" id="DS113181">
    <property type="protein sequence ID" value="EAY22916.1"/>
    <property type="molecule type" value="Genomic_DNA"/>
</dbReference>
<dbReference type="PANTHER" id="PTHR14593:SF5">
    <property type="entry name" value="WD REPEAT-CONTAINING PROTEIN 11"/>
    <property type="match status" value="1"/>
</dbReference>
<dbReference type="RefSeq" id="XP_001583902.1">
    <property type="nucleotide sequence ID" value="XM_001583852.1"/>
</dbReference>
<dbReference type="GO" id="GO:0005680">
    <property type="term" value="C:anaphase-promoting complex"/>
    <property type="evidence" value="ECO:0000318"/>
    <property type="project" value="GO_Central"/>
</dbReference>
<dbReference type="Proteomes" id="UP000001542">
    <property type="component" value="Unassembled WGS sequence"/>
</dbReference>
<dbReference type="PANTHER" id="PTHR14593">
    <property type="entry name" value="WD REPEAT-CONTAINING PROTEIN 11"/>
    <property type="match status" value="1"/>
</dbReference>
<dbReference type="GO" id="GO:0010997">
    <property type="term" value="F:anaphase-promoting complex binding"/>
    <property type="evidence" value="ECO:0000318"/>
    <property type="project" value="GO_Central"/>
</dbReference>
<proteinExistence type="predicted"/>
<dbReference type="VEuPathDB" id="TrichDB:TVAG_076630"/>